<dbReference type="PANTHER" id="PTHR42912">
    <property type="entry name" value="METHYLTRANSFERASE"/>
    <property type="match status" value="1"/>
</dbReference>
<feature type="non-terminal residue" evidence="2">
    <location>
        <position position="126"/>
    </location>
</feature>
<dbReference type="InterPro" id="IPR013216">
    <property type="entry name" value="Methyltransf_11"/>
</dbReference>
<dbReference type="InterPro" id="IPR050508">
    <property type="entry name" value="Methyltransf_Superfamily"/>
</dbReference>
<accession>X1J0H3</accession>
<dbReference type="SUPFAM" id="SSF53335">
    <property type="entry name" value="S-adenosyl-L-methionine-dependent methyltransferases"/>
    <property type="match status" value="1"/>
</dbReference>
<dbReference type="CDD" id="cd02440">
    <property type="entry name" value="AdoMet_MTases"/>
    <property type="match status" value="1"/>
</dbReference>
<protein>
    <recommendedName>
        <fullName evidence="1">Methyltransferase type 11 domain-containing protein</fullName>
    </recommendedName>
</protein>
<comment type="caution">
    <text evidence="2">The sequence shown here is derived from an EMBL/GenBank/DDBJ whole genome shotgun (WGS) entry which is preliminary data.</text>
</comment>
<feature type="domain" description="Methyltransferase type 11" evidence="1">
    <location>
        <begin position="44"/>
        <end position="125"/>
    </location>
</feature>
<dbReference type="InterPro" id="IPR029063">
    <property type="entry name" value="SAM-dependent_MTases_sf"/>
</dbReference>
<dbReference type="EMBL" id="BARU01038798">
    <property type="protein sequence ID" value="GAH88206.1"/>
    <property type="molecule type" value="Genomic_DNA"/>
</dbReference>
<organism evidence="2">
    <name type="scientific">marine sediment metagenome</name>
    <dbReference type="NCBI Taxonomy" id="412755"/>
    <lineage>
        <taxon>unclassified sequences</taxon>
        <taxon>metagenomes</taxon>
        <taxon>ecological metagenomes</taxon>
    </lineage>
</organism>
<sequence length="126" mass="14571">MSKEKVAHYEKNWQEYDEWYDTHQSLYQTEIKALEKVMPSGWGLEIGVGTGRFASPLSVRYGLDPSFNMLKLAKQRNINVIQGFGENLPFKNESFHFVLIVFTIELVDDPPRFLKEAARTLKKDGT</sequence>
<gene>
    <name evidence="2" type="ORF">S03H2_60235</name>
</gene>
<dbReference type="PANTHER" id="PTHR42912:SF80">
    <property type="entry name" value="METHYLTRANSFERASE DOMAIN-CONTAINING PROTEIN"/>
    <property type="match status" value="1"/>
</dbReference>
<dbReference type="AlphaFoldDB" id="X1J0H3"/>
<proteinExistence type="predicted"/>
<reference evidence="2" key="1">
    <citation type="journal article" date="2014" name="Front. Microbiol.">
        <title>High frequency of phylogenetically diverse reductive dehalogenase-homologous genes in deep subseafloor sedimentary metagenomes.</title>
        <authorList>
            <person name="Kawai M."/>
            <person name="Futagami T."/>
            <person name="Toyoda A."/>
            <person name="Takaki Y."/>
            <person name="Nishi S."/>
            <person name="Hori S."/>
            <person name="Arai W."/>
            <person name="Tsubouchi T."/>
            <person name="Morono Y."/>
            <person name="Uchiyama I."/>
            <person name="Ito T."/>
            <person name="Fujiyama A."/>
            <person name="Inagaki F."/>
            <person name="Takami H."/>
        </authorList>
    </citation>
    <scope>NUCLEOTIDE SEQUENCE</scope>
    <source>
        <strain evidence="2">Expedition CK06-06</strain>
    </source>
</reference>
<dbReference type="Gene3D" id="3.40.50.150">
    <property type="entry name" value="Vaccinia Virus protein VP39"/>
    <property type="match status" value="1"/>
</dbReference>
<dbReference type="GO" id="GO:0008757">
    <property type="term" value="F:S-adenosylmethionine-dependent methyltransferase activity"/>
    <property type="evidence" value="ECO:0007669"/>
    <property type="project" value="InterPro"/>
</dbReference>
<evidence type="ECO:0000313" key="2">
    <source>
        <dbReference type="EMBL" id="GAH88206.1"/>
    </source>
</evidence>
<dbReference type="Pfam" id="PF08241">
    <property type="entry name" value="Methyltransf_11"/>
    <property type="match status" value="1"/>
</dbReference>
<name>X1J0H3_9ZZZZ</name>
<evidence type="ECO:0000259" key="1">
    <source>
        <dbReference type="Pfam" id="PF08241"/>
    </source>
</evidence>